<comment type="caution">
    <text evidence="2">The sequence shown here is derived from an EMBL/GenBank/DDBJ whole genome shotgun (WGS) entry which is preliminary data.</text>
</comment>
<reference evidence="2 3" key="2">
    <citation type="submission" date="2020-08" db="EMBL/GenBank/DDBJ databases">
        <title>Stappia taiwanensis sp. nov., isolated from a coastal thermal spring.</title>
        <authorList>
            <person name="Kampfer P."/>
        </authorList>
    </citation>
    <scope>NUCLEOTIDE SEQUENCE [LARGE SCALE GENOMIC DNA]</scope>
    <source>
        <strain evidence="2 3">DSM 23284</strain>
    </source>
</reference>
<accession>A0A838XTT8</accession>
<gene>
    <name evidence="2" type="ORF">H1W37_15965</name>
</gene>
<evidence type="ECO:0000313" key="2">
    <source>
        <dbReference type="EMBL" id="MBA4613157.1"/>
    </source>
</evidence>
<evidence type="ECO:0000256" key="1">
    <source>
        <dbReference type="SAM" id="SignalP"/>
    </source>
</evidence>
<dbReference type="Proteomes" id="UP000559404">
    <property type="component" value="Unassembled WGS sequence"/>
</dbReference>
<keyword evidence="1" id="KW-0732">Signal</keyword>
<feature type="chain" id="PRO_5032458324" evidence="1">
    <location>
        <begin position="17"/>
        <end position="181"/>
    </location>
</feature>
<dbReference type="EMBL" id="JACEON010000016">
    <property type="protein sequence ID" value="MBA4613157.1"/>
    <property type="molecule type" value="Genomic_DNA"/>
</dbReference>
<sequence length="181" mass="19316">MSALGACLLLAAPAFAQEAPDAKAMIADALRAAPPSIAKTATVSDLEGNILREGNSEYTCYPAPPTVAGPMCMDAEWRRWMKAWMGKEPFTAERVAIAYMLAGDMPGGGASNIDPAADTPTADNQWVVEGPHIMIISPDPAAYAGLPTTPDTDGPYVMWKDTPYVHIMVPVAERPEQRSIQ</sequence>
<feature type="signal peptide" evidence="1">
    <location>
        <begin position="1"/>
        <end position="16"/>
    </location>
</feature>
<organism evidence="2 3">
    <name type="scientific">Stappia taiwanensis</name>
    <dbReference type="NCBI Taxonomy" id="992267"/>
    <lineage>
        <taxon>Bacteria</taxon>
        <taxon>Pseudomonadati</taxon>
        <taxon>Pseudomonadota</taxon>
        <taxon>Alphaproteobacteria</taxon>
        <taxon>Hyphomicrobiales</taxon>
        <taxon>Stappiaceae</taxon>
        <taxon>Stappia</taxon>
    </lineage>
</organism>
<proteinExistence type="predicted"/>
<keyword evidence="3" id="KW-1185">Reference proteome</keyword>
<evidence type="ECO:0000313" key="3">
    <source>
        <dbReference type="Proteomes" id="UP000559404"/>
    </source>
</evidence>
<name>A0A838XTT8_9HYPH</name>
<protein>
    <submittedName>
        <fullName evidence="2">Uncharacterized protein</fullName>
    </submittedName>
</protein>
<dbReference type="AlphaFoldDB" id="A0A838XTT8"/>
<reference evidence="2 3" key="1">
    <citation type="submission" date="2020-07" db="EMBL/GenBank/DDBJ databases">
        <authorList>
            <person name="Li M."/>
        </authorList>
    </citation>
    <scope>NUCLEOTIDE SEQUENCE [LARGE SCALE GENOMIC DNA]</scope>
    <source>
        <strain evidence="2 3">DSM 23284</strain>
    </source>
</reference>